<dbReference type="AlphaFoldDB" id="A0A0B4LET0"/>
<dbReference type="FlyBase" id="FBgn0033584">
    <property type="gene designation" value="CG7737"/>
</dbReference>
<reference evidence="2 4" key="3">
    <citation type="journal article" date="2002" name="Genome Biol.">
        <title>Annotation of the Drosophila melanogaster euchromatic genome: a systematic review.</title>
        <authorList>
            <person name="Misra S."/>
            <person name="Crosby M.A."/>
            <person name="Mungall C.J."/>
            <person name="Matthews B.B."/>
            <person name="Campbell K.S."/>
            <person name="Hradecky P."/>
            <person name="Huang Y."/>
            <person name="Kaminker J.S."/>
            <person name="Millburn G.H."/>
            <person name="Prochnik S.E."/>
            <person name="Smith C.D."/>
            <person name="Tupy J.L."/>
            <person name="Whitfied E.J."/>
            <person name="Bayraktaroglu L."/>
            <person name="Berman B.P."/>
            <person name="Bettencourt B.R."/>
            <person name="Celniker S.E."/>
            <person name="de Grey A.D."/>
            <person name="Drysdale R.A."/>
            <person name="Harris N.L."/>
            <person name="Richter J."/>
            <person name="Russo S."/>
            <person name="Schroeder A.J."/>
            <person name="Shu S.Q."/>
            <person name="Stapleton M."/>
            <person name="Yamada C."/>
            <person name="Ashburner M."/>
            <person name="Gelbart W.M."/>
            <person name="Rubin G.M."/>
            <person name="Lewis S.E."/>
        </authorList>
    </citation>
    <scope>GENOME REANNOTATION</scope>
    <source>
        <strain evidence="4">Berkeley</strain>
    </source>
</reference>
<dbReference type="SMR" id="A0A0B4LET0"/>
<dbReference type="InterPro" id="IPR002937">
    <property type="entry name" value="Amino_oxidase"/>
</dbReference>
<keyword evidence="4" id="KW-1185">Reference proteome</keyword>
<dbReference type="PANTHER" id="PTHR10742:SF398">
    <property type="entry name" value="AMINE OXIDASE DOMAIN-CONTAINING PROTEIN-RELATED"/>
    <property type="match status" value="1"/>
</dbReference>
<dbReference type="EMBL" id="AE013599">
    <property type="protein sequence ID" value="AHN56106.1"/>
    <property type="molecule type" value="Genomic_DNA"/>
</dbReference>
<evidence type="ECO:0000313" key="4">
    <source>
        <dbReference type="Proteomes" id="UP000000803"/>
    </source>
</evidence>
<organism evidence="2 4">
    <name type="scientific">Drosophila melanogaster</name>
    <name type="common">Fruit fly</name>
    <dbReference type="NCBI Taxonomy" id="7227"/>
    <lineage>
        <taxon>Eukaryota</taxon>
        <taxon>Metazoa</taxon>
        <taxon>Ecdysozoa</taxon>
        <taxon>Arthropoda</taxon>
        <taxon>Hexapoda</taxon>
        <taxon>Insecta</taxon>
        <taxon>Pterygota</taxon>
        <taxon>Neoptera</taxon>
        <taxon>Endopterygota</taxon>
        <taxon>Diptera</taxon>
        <taxon>Brachycera</taxon>
        <taxon>Muscomorpha</taxon>
        <taxon>Ephydroidea</taxon>
        <taxon>Drosophilidae</taxon>
        <taxon>Drosophila</taxon>
        <taxon>Sophophora</taxon>
    </lineage>
</organism>
<keyword evidence="2" id="KW-0560">Oxidoreductase</keyword>
<keyword evidence="5" id="KW-1267">Proteomics identification</keyword>
<dbReference type="GO" id="GO:0046592">
    <property type="term" value="F:polyamine oxidase activity"/>
    <property type="evidence" value="ECO:0000318"/>
    <property type="project" value="GO_Central"/>
</dbReference>
<dbReference type="GeneID" id="36174"/>
<reference evidence="2 4" key="8">
    <citation type="journal article" date="2007" name="Science">
        <title>Sequence finishing and mapping of Drosophila melanogaster heterochromatin.</title>
        <authorList>
            <person name="Hoskins R.A."/>
            <person name="Carlson J.W."/>
            <person name="Kennedy C."/>
            <person name="Acevedo D."/>
            <person name="Evans-Holm M."/>
            <person name="Frise E."/>
            <person name="Wan K.H."/>
            <person name="Park S."/>
            <person name="Mendez-Lago M."/>
            <person name="Rossi F."/>
            <person name="Villasante A."/>
            <person name="Dimitri P."/>
            <person name="Karpen G.H."/>
            <person name="Celniker S.E."/>
        </authorList>
    </citation>
    <scope>NUCLEOTIDE SEQUENCE [LARGE SCALE GENOMIC DNA]</scope>
    <source>
        <strain evidence="4">Berkeley</strain>
    </source>
</reference>
<reference evidence="2 4" key="1">
    <citation type="journal article" date="2000" name="Science">
        <title>The genome sequence of Drosophila melanogaster.</title>
        <authorList>
            <person name="Adams M.D."/>
            <person name="Celniker S.E."/>
            <person name="Holt R.A."/>
            <person name="Evans C.A."/>
            <person name="Gocayne J.D."/>
            <person name="Amanatides P.G."/>
            <person name="Scherer S.E."/>
            <person name="Li P.W."/>
            <person name="Hoskins R.A."/>
            <person name="Galle R.F."/>
            <person name="George R.A."/>
            <person name="Lewis S.E."/>
            <person name="Richards S."/>
            <person name="Ashburner M."/>
            <person name="Henderson S.N."/>
            <person name="Sutton G.G."/>
            <person name="Wortman J.R."/>
            <person name="Yandell M.D."/>
            <person name="Zhang Q."/>
            <person name="Chen L.X."/>
            <person name="Brandon R.C."/>
            <person name="Rogers Y.H."/>
            <person name="Blazej R.G."/>
            <person name="Champe M."/>
            <person name="Pfeiffer B.D."/>
            <person name="Wan K.H."/>
            <person name="Doyle C."/>
            <person name="Baxter E.G."/>
            <person name="Helt G."/>
            <person name="Nelson C.R."/>
            <person name="Gabor G.L."/>
            <person name="Abril J.F."/>
            <person name="Agbayani A."/>
            <person name="An H.J."/>
            <person name="Andrews-Pfannkoch C."/>
            <person name="Baldwin D."/>
            <person name="Ballew R.M."/>
            <person name="Basu A."/>
            <person name="Baxendale J."/>
            <person name="Bayraktaroglu L."/>
            <person name="Beasley E.M."/>
            <person name="Beeson K.Y."/>
            <person name="Benos P.V."/>
            <person name="Berman B.P."/>
            <person name="Bhandari D."/>
            <person name="Bolshakov S."/>
            <person name="Borkova D."/>
            <person name="Botchan M.R."/>
            <person name="Bouck J."/>
            <person name="Brokstein P."/>
            <person name="Brottier P."/>
            <person name="Burtis K.C."/>
            <person name="Busam D.A."/>
            <person name="Butler H."/>
            <person name="Cadieu E."/>
            <person name="Center A."/>
            <person name="Chandra I."/>
            <person name="Cherry J.M."/>
            <person name="Cawley S."/>
            <person name="Dahlke C."/>
            <person name="Davenport L.B."/>
            <person name="Davies P."/>
            <person name="de Pablos B."/>
            <person name="Delcher A."/>
            <person name="Deng Z."/>
            <person name="Mays A.D."/>
            <person name="Dew I."/>
            <person name="Dietz S.M."/>
            <person name="Dodson K."/>
            <person name="Doup L.E."/>
            <person name="Downes M."/>
            <person name="Dugan-Rocha S."/>
            <person name="Dunkov B.C."/>
            <person name="Dunn P."/>
            <person name="Durbin K.J."/>
            <person name="Evangelista C.C."/>
            <person name="Ferraz C."/>
            <person name="Ferriera S."/>
            <person name="Fleischmann W."/>
            <person name="Fosler C."/>
            <person name="Gabrielian A.E."/>
            <person name="Garg N.S."/>
            <person name="Gelbart W.M."/>
            <person name="Glasser K."/>
            <person name="Glodek A."/>
            <person name="Gong F."/>
            <person name="Gorrell J.H."/>
            <person name="Gu Z."/>
            <person name="Guan P."/>
            <person name="Harris M."/>
            <person name="Harris N.L."/>
            <person name="Harvey D."/>
            <person name="Heiman T.J."/>
            <person name="Hernandez J.R."/>
            <person name="Houck J."/>
            <person name="Hostin D."/>
            <person name="Houston K.A."/>
            <person name="Howland T.J."/>
            <person name="Wei M.H."/>
            <person name="Ibegwam C."/>
            <person name="Jalali M."/>
            <person name="Kalush F."/>
            <person name="Karpen G.H."/>
            <person name="Ke Z."/>
            <person name="Kennison J.A."/>
            <person name="Ketchum K.A."/>
            <person name="Kimmel B.E."/>
            <person name="Kodira C.D."/>
            <person name="Kraft C."/>
            <person name="Kravitz S."/>
            <person name="Kulp D."/>
            <person name="Lai Z."/>
            <person name="Lasko P."/>
            <person name="Lei Y."/>
            <person name="Levitsky A.A."/>
            <person name="Li J."/>
            <person name="Li Z."/>
            <person name="Liang Y."/>
            <person name="Lin X."/>
            <person name="Liu X."/>
            <person name="Mattei B."/>
            <person name="McIntosh T.C."/>
            <person name="McLeod M.P."/>
            <person name="McPherson D."/>
            <person name="Merkulov G."/>
            <person name="Milshina N.V."/>
            <person name="Mobarry C."/>
            <person name="Morris J."/>
            <person name="Moshrefi A."/>
            <person name="Mount S.M."/>
            <person name="Moy M."/>
            <person name="Murphy B."/>
            <person name="Murphy L."/>
            <person name="Muzny D.M."/>
            <person name="Nelson D.L."/>
            <person name="Nelson D.R."/>
            <person name="Nelson K.A."/>
            <person name="Nixon K."/>
            <person name="Nusskern D.R."/>
            <person name="Pacleb J.M."/>
            <person name="Palazzolo M."/>
            <person name="Pittman G.S."/>
            <person name="Pan S."/>
            <person name="Pollard J."/>
            <person name="Puri V."/>
            <person name="Reese M.G."/>
            <person name="Reinert K."/>
            <person name="Remington K."/>
            <person name="Saunders R.D."/>
            <person name="Scheeler F."/>
            <person name="Shen H."/>
            <person name="Shue B.C."/>
            <person name="Siden-Kiamos I."/>
            <person name="Simpson M."/>
            <person name="Skupski M.P."/>
            <person name="Smith T."/>
            <person name="Spier E."/>
            <person name="Spradling A.C."/>
            <person name="Stapleton M."/>
            <person name="Strong R."/>
            <person name="Sun E."/>
            <person name="Svirskas R."/>
            <person name="Tector C."/>
            <person name="Turner R."/>
            <person name="Venter E."/>
            <person name="Wang A.H."/>
            <person name="Wang X."/>
            <person name="Wang Z.Y."/>
            <person name="Wassarman D.A."/>
            <person name="Weinstock G.M."/>
            <person name="Weissenbach J."/>
            <person name="Williams S.M."/>
            <person name="WoodageT"/>
            <person name="Worley K.C."/>
            <person name="Wu D."/>
            <person name="Yang S."/>
            <person name="Yao Q.A."/>
            <person name="Ye J."/>
            <person name="Yeh R.F."/>
            <person name="Zaveri J.S."/>
            <person name="Zhan M."/>
            <person name="Zhang G."/>
            <person name="Zhao Q."/>
            <person name="Zheng L."/>
            <person name="Zheng X.H."/>
            <person name="Zhong F.N."/>
            <person name="Zhong W."/>
            <person name="Zhou X."/>
            <person name="Zhu S."/>
            <person name="Zhu X."/>
            <person name="Smith H.O."/>
            <person name="Gibbs R.A."/>
            <person name="Myers E.W."/>
            <person name="Rubin G.M."/>
            <person name="Venter J.C."/>
        </authorList>
    </citation>
    <scope>NUCLEOTIDE SEQUENCE [LARGE SCALE GENOMIC DNA]</scope>
    <source>
        <strain evidence="4">Berkeley</strain>
    </source>
</reference>
<dbReference type="SUPFAM" id="SSF51905">
    <property type="entry name" value="FAD/NAD(P)-binding domain"/>
    <property type="match status" value="1"/>
</dbReference>
<dbReference type="RefSeq" id="NP_001286308.1">
    <property type="nucleotide sequence ID" value="NM_001299379.1"/>
</dbReference>
<dbReference type="OrthoDB" id="5046242at2759"/>
<sequence>MLYGKWTVIKLKCLELQCTIAISKFPMHNIQLPGMSGAQRNQDRKIVVIGAGASGVACATKLLELGFQNVLVVEAEDRLGGRIHTIPFADNVIDLGAQWCHGERDNIVYELTRKQDEELLESTGPVYENYECVRSNGDVVPEEVSSRLKAIVGDSLVTRQLELRHCSGSLGSYLTNKFYDTLRRPENSDIDAEVASEFFVNYQKFENSVEASDTLEQVSGRGYLDYWECEGDILLNWKDKGYVELLRLLMRSRELNVEHGVLEQRLLLGTRVVKINWNRNDGRVELQMSNGETCIADHVVVTVSLGVLKDQHLRLFEPQLPVEKQRAIDGLAFGTVNKIFVEFPEAFWPEDWTGFTMLWRDEDLDDIRGTSRAWLEDVFGFYRVSYQPRILAGWITNESGRHMETLPVDEVQAGVMYLFRRFLRWKIPDPANFRTSAWYTNDNFRGSYSYRSMDTEQLGTGARELSHPLTVVATTPEKDKDSEDEAWQQSRCDRPIVQFAGEASSEHYYSTVHGAVEAGWREARRLAQFYGISVSRSGTKSQL</sequence>
<reference evidence="2 4" key="2">
    <citation type="journal article" date="2002" name="Genome Biol.">
        <title>Finishing a whole-genome shotgun: release 3 of the Drosophila melanogaster euchromatic genome sequence.</title>
        <authorList>
            <person name="Celniker S.E."/>
            <person name="Wheeler D.A."/>
            <person name="Kronmiller B."/>
            <person name="Carlson J.W."/>
            <person name="Halpern A."/>
            <person name="Patel S."/>
            <person name="Adams M."/>
            <person name="Champe M."/>
            <person name="Dugan S.P."/>
            <person name="Frise E."/>
            <person name="Hodgson A."/>
            <person name="George R.A."/>
            <person name="Hoskins R.A."/>
            <person name="Laverty T."/>
            <person name="Muzny D.M."/>
            <person name="Nelson C.R."/>
            <person name="Pacleb J.M."/>
            <person name="Park S."/>
            <person name="Pfeiffer B.D."/>
            <person name="Richards S."/>
            <person name="Sodergren E.J."/>
            <person name="Svirskas R."/>
            <person name="Tabor P.E."/>
            <person name="Wan K."/>
            <person name="Stapleton M."/>
            <person name="Sutton G.G."/>
            <person name="Venter C."/>
            <person name="Weinstock G."/>
            <person name="Scherer S.E."/>
            <person name="Myers E.W."/>
            <person name="Gibbs R.A."/>
            <person name="Rubin G.M."/>
        </authorList>
    </citation>
    <scope>NUCLEOTIDE SEQUENCE [LARGE SCALE GENOMIC DNA]</scope>
    <source>
        <strain evidence="4">Berkeley</strain>
    </source>
</reference>
<accession>A0A0B4LET0</accession>
<dbReference type="IntAct" id="A0A0B4LET0">
    <property type="interactions" value="27"/>
</dbReference>
<reference evidence="2 4" key="4">
    <citation type="journal article" date="2002" name="Genome Biol.">
        <title>The transposable elements of the Drosophila melanogaster euchromatin: a genomics perspective.</title>
        <authorList>
            <person name="Kaminker J.S."/>
            <person name="Bergman C.M."/>
            <person name="Kronmiller B."/>
            <person name="Carlson J."/>
            <person name="Svirskas R."/>
            <person name="Patel S."/>
            <person name="Frise E."/>
            <person name="Wheeler D.A."/>
            <person name="Lewis S.E."/>
            <person name="Rubin G.M."/>
            <person name="Ashburner M."/>
            <person name="Celniker S.E."/>
        </authorList>
    </citation>
    <scope>NUCLEOTIDE SEQUENCE [LARGE SCALE GENOMIC DNA]</scope>
    <source>
        <strain evidence="4">Berkeley</strain>
    </source>
</reference>
<proteinExistence type="evidence at protein level"/>
<reference evidence="2 4" key="5">
    <citation type="journal article" date="2002" name="Genome Biol.">
        <title>Heterochromatic sequences in a Drosophila whole-genome shotgun assembly.</title>
        <authorList>
            <person name="Hoskins R.A."/>
            <person name="Smith C.D."/>
            <person name="Carlson J.W."/>
            <person name="Carvalho A.B."/>
            <person name="Halpern A."/>
            <person name="Kaminker J.S."/>
            <person name="Kennedy C."/>
            <person name="Mungall C.J."/>
            <person name="Sullivan B.A."/>
            <person name="Sutton G.G."/>
            <person name="Yasuhara J.C."/>
            <person name="Wakimoto B.T."/>
            <person name="Myers E.W."/>
            <person name="Celniker S.E."/>
            <person name="Rubin G.M."/>
            <person name="Karpen G.H."/>
        </authorList>
    </citation>
    <scope>NUCLEOTIDE SEQUENCE [LARGE SCALE GENOMIC DNA]</scope>
    <source>
        <strain evidence="4">Berkeley</strain>
    </source>
</reference>
<dbReference type="EC" id="1.-.-.-" evidence="2"/>
<dbReference type="PaxDb" id="7227-FBpp0087206"/>
<evidence type="ECO:0000259" key="1">
    <source>
        <dbReference type="Pfam" id="PF01593"/>
    </source>
</evidence>
<reference evidence="2 4" key="9">
    <citation type="journal article" date="2015" name="G3 (Bethesda)">
        <title>Gene Model Annotations for Drosophila melanogaster: Impact of High-Throughput Data.</title>
        <authorList>
            <consortium name="FlyBase Consortium"/>
            <person name="Matthews B.B."/>
            <person name="Dos Santos G."/>
            <person name="Crosby M.A."/>
            <person name="Emmert D.B."/>
            <person name="St Pierre S.E."/>
            <person name="Gramates L.S."/>
            <person name="Zhou P."/>
            <person name="Schroeder A.J."/>
            <person name="Falls K."/>
            <person name="Strelets V."/>
            <person name="Russo S.M."/>
            <person name="Gelbart W.M."/>
            <person name="null"/>
        </authorList>
    </citation>
    <scope>NUCLEOTIDE SEQUENCE [LARGE SCALE GENOMIC DNA]</scope>
    <source>
        <strain evidence="4">Berkeley</strain>
    </source>
</reference>
<dbReference type="Gene3D" id="3.90.660.10">
    <property type="match status" value="1"/>
</dbReference>
<evidence type="ECO:0000313" key="3">
    <source>
        <dbReference type="FlyBase" id="FBgn0033584"/>
    </source>
</evidence>
<dbReference type="ExpressionAtlas" id="A0A0B4LET0">
    <property type="expression patterns" value="baseline and differential"/>
</dbReference>
<dbReference type="DNASU" id="36174"/>
<dbReference type="InParanoid" id="A0A0B4LET0"/>
<feature type="domain" description="Amine oxidase" evidence="1">
    <location>
        <begin position="54"/>
        <end position="526"/>
    </location>
</feature>
<dbReference type="AGR" id="FB:FBgn0033584"/>
<dbReference type="Proteomes" id="UP000000803">
    <property type="component" value="Chromosome 2R"/>
</dbReference>
<reference evidence="2 4" key="10">
    <citation type="journal article" date="2015" name="G3 (Bethesda)">
        <title>Gene Model Annotations for Drosophila melanogaster: The Rule-Benders.</title>
        <authorList>
            <consortium name="FlyBase Consortium"/>
            <person name="Crosby M.A."/>
            <person name="Gramates L.S."/>
            <person name="Dos Santos G."/>
            <person name="Matthews B.B."/>
            <person name="St Pierre S.E."/>
            <person name="Zhou P."/>
            <person name="Schroeder A.J."/>
            <person name="Falls K."/>
            <person name="Emmert D.B."/>
            <person name="Russo S.M."/>
            <person name="Gelbart W.M."/>
            <person name="null"/>
        </authorList>
    </citation>
    <scope>NUCLEOTIDE SEQUENCE [LARGE SCALE GENOMIC DNA]</scope>
    <source>
        <strain evidence="4">Berkeley</strain>
    </source>
</reference>
<dbReference type="InterPro" id="IPR036188">
    <property type="entry name" value="FAD/NAD-bd_sf"/>
</dbReference>
<reference evidence="2 4" key="7">
    <citation type="journal article" date="2007" name="Science">
        <title>The Release 5.1 annotation of Drosophila melanogaster heterochromatin.</title>
        <authorList>
            <person name="Smith C.D."/>
            <person name="Shu S."/>
            <person name="Mungall C.J."/>
            <person name="Karpen G.H."/>
        </authorList>
    </citation>
    <scope>NUCLEOTIDE SEQUENCE [LARGE SCALE GENOMIC DNA]</scope>
    <source>
        <strain evidence="4">Berkeley</strain>
    </source>
</reference>
<dbReference type="InterPro" id="IPR050281">
    <property type="entry name" value="Flavin_monoamine_oxidase"/>
</dbReference>
<dbReference type="Gene3D" id="3.50.50.60">
    <property type="entry name" value="FAD/NAD(P)-binding domain"/>
    <property type="match status" value="1"/>
</dbReference>
<dbReference type="BioGRID-ORCS" id="36174">
    <property type="hits" value="0 hits in 1 CRISPR screen"/>
</dbReference>
<dbReference type="VEuPathDB" id="VectorBase:FBgn0033584"/>
<protein>
    <submittedName>
        <fullName evidence="2">Uncharacterized protein, isoform B</fullName>
        <ecNumber evidence="2">1.-.-.-</ecNumber>
    </submittedName>
</protein>
<name>A0A0B4LET0_DROME</name>
<dbReference type="OMA" id="EFFDNYQ"/>
<dbReference type="GO" id="GO:0005737">
    <property type="term" value="C:cytoplasm"/>
    <property type="evidence" value="ECO:0000318"/>
    <property type="project" value="GO_Central"/>
</dbReference>
<dbReference type="FunCoup" id="A0A0B4LET0">
    <property type="interactions" value="24"/>
</dbReference>
<dbReference type="Pfam" id="PF01593">
    <property type="entry name" value="Amino_oxidase"/>
    <property type="match status" value="1"/>
</dbReference>
<dbReference type="PANTHER" id="PTHR10742">
    <property type="entry name" value="FLAVIN MONOAMINE OXIDASE"/>
    <property type="match status" value="1"/>
</dbReference>
<dbReference type="SUPFAM" id="SSF54373">
    <property type="entry name" value="FAD-linked reductases, C-terminal domain"/>
    <property type="match status" value="1"/>
</dbReference>
<dbReference type="STRING" id="7227.FBpp0308562"/>
<evidence type="ECO:0007829" key="5">
    <source>
        <dbReference type="PeptideAtlas" id="A0A0B4LET0"/>
    </source>
</evidence>
<reference evidence="2 4" key="11">
    <citation type="journal article" date="2015" name="Genome Res.">
        <title>The Release 6 reference sequence of the Drosophila melanogaster genome.</title>
        <authorList>
            <person name="Hoskins R.A."/>
            <person name="Carlson J.W."/>
            <person name="Wan K.H."/>
            <person name="Park S."/>
            <person name="Mendez I."/>
            <person name="Galle S.E."/>
            <person name="Booth B.W."/>
            <person name="Pfeiffer B.D."/>
            <person name="George R.A."/>
            <person name="Svirskas R."/>
            <person name="Krzywinski M."/>
            <person name="Schein J."/>
            <person name="Accardo M.C."/>
            <person name="Damia E."/>
            <person name="Messina G."/>
            <person name="Mendez-Lago M."/>
            <person name="de Pablos B."/>
            <person name="Demakova O.V."/>
            <person name="Andreyeva E.N."/>
            <person name="Boldyreva L.V."/>
            <person name="Marra M."/>
            <person name="Carvalho A.B."/>
            <person name="Dimitri P."/>
            <person name="Villasante A."/>
            <person name="Zhimulev I.F."/>
            <person name="Rubin G.M."/>
            <person name="Karpen G.H."/>
            <person name="Celniker S.E."/>
        </authorList>
    </citation>
    <scope>NUCLEOTIDE SEQUENCE [LARGE SCALE GENOMIC DNA]</scope>
    <source>
        <strain evidence="4">Berkeley</strain>
    </source>
</reference>
<dbReference type="KEGG" id="dme:Dmel_CG7737"/>
<dbReference type="Bgee" id="FBgn0033584">
    <property type="expression patterns" value="Expressed in ensheathing neuropil associated glial cell (Drosophila) in brain and 54 other cell types or tissues"/>
</dbReference>
<reference evidence="2 4" key="6">
    <citation type="journal article" date="2005" name="PLoS Comput. Biol.">
        <title>Combined evidence annotation of transposable elements in genome sequences.</title>
        <authorList>
            <person name="Quesneville H."/>
            <person name="Bergman C.M."/>
            <person name="Andrieu O."/>
            <person name="Autard D."/>
            <person name="Nouaud D."/>
            <person name="Ashburner M."/>
            <person name="Anxolabehere D."/>
        </authorList>
    </citation>
    <scope>NUCLEOTIDE SEQUENCE [LARGE SCALE GENOMIC DNA]</scope>
    <source>
        <strain evidence="4">Berkeley</strain>
    </source>
</reference>
<evidence type="ECO:0000313" key="2">
    <source>
        <dbReference type="EMBL" id="AHN56106.1"/>
    </source>
</evidence>
<gene>
    <name evidence="2" type="primary">Dmel\CG7737</name>
    <name evidence="2" type="synonym">PAOX</name>
    <name evidence="2 3" type="ORF">CG7737</name>
    <name evidence="2" type="ORF">Dmel_CG7737</name>
</gene>